<keyword evidence="2" id="KW-0732">Signal</keyword>
<proteinExistence type="inferred from homology"/>
<dbReference type="AlphaFoldDB" id="A0A228IBR2"/>
<dbReference type="Proteomes" id="UP000214600">
    <property type="component" value="Unassembled WGS sequence"/>
</dbReference>
<evidence type="ECO:0000256" key="2">
    <source>
        <dbReference type="SAM" id="SignalP"/>
    </source>
</evidence>
<evidence type="ECO:0000256" key="1">
    <source>
        <dbReference type="ARBA" id="ARBA00008725"/>
    </source>
</evidence>
<reference evidence="5" key="1">
    <citation type="submission" date="2017-06" db="EMBL/GenBank/DDBJ databases">
        <authorList>
            <person name="LiPuma J."/>
            <person name="Spilker T."/>
        </authorList>
    </citation>
    <scope>NUCLEOTIDE SEQUENCE [LARGE SCALE GENOMIC DNA]</scope>
    <source>
        <strain evidence="5">AU17325</strain>
    </source>
</reference>
<dbReference type="InterPro" id="IPR050962">
    <property type="entry name" value="Phosphate-bind_PstS"/>
</dbReference>
<evidence type="ECO:0000313" key="4">
    <source>
        <dbReference type="EMBL" id="OXI39652.1"/>
    </source>
</evidence>
<feature type="chain" id="PRO_5013144423" evidence="2">
    <location>
        <begin position="27"/>
        <end position="455"/>
    </location>
</feature>
<dbReference type="SUPFAM" id="SSF53850">
    <property type="entry name" value="Periplasmic binding protein-like II"/>
    <property type="match status" value="1"/>
</dbReference>
<evidence type="ECO:0000313" key="5">
    <source>
        <dbReference type="Proteomes" id="UP000214600"/>
    </source>
</evidence>
<feature type="signal peptide" evidence="2">
    <location>
        <begin position="1"/>
        <end position="26"/>
    </location>
</feature>
<dbReference type="OrthoDB" id="9801510at2"/>
<gene>
    <name evidence="4" type="ORF">CFB84_25250</name>
</gene>
<dbReference type="Gene3D" id="3.40.190.10">
    <property type="entry name" value="Periplasmic binding protein-like II"/>
    <property type="match status" value="2"/>
</dbReference>
<dbReference type="EMBL" id="NKFA01000009">
    <property type="protein sequence ID" value="OXI39652.1"/>
    <property type="molecule type" value="Genomic_DNA"/>
</dbReference>
<accession>A0A228IBR2</accession>
<dbReference type="PANTHER" id="PTHR42996:SF1">
    <property type="entry name" value="PHOSPHATE-BINDING PROTEIN PSTS"/>
    <property type="match status" value="1"/>
</dbReference>
<dbReference type="PANTHER" id="PTHR42996">
    <property type="entry name" value="PHOSPHATE-BINDING PROTEIN PSTS"/>
    <property type="match status" value="1"/>
</dbReference>
<dbReference type="InterPro" id="IPR024370">
    <property type="entry name" value="PBP_domain"/>
</dbReference>
<dbReference type="RefSeq" id="WP_089452498.1">
    <property type="nucleotide sequence ID" value="NZ_NKFA01000009.1"/>
</dbReference>
<protein>
    <submittedName>
        <fullName evidence="4">Phosphate ABC transporter substrate-binding protein</fullName>
    </submittedName>
</protein>
<dbReference type="Pfam" id="PF12849">
    <property type="entry name" value="PBP_like_2"/>
    <property type="match status" value="1"/>
</dbReference>
<organism evidence="4 5">
    <name type="scientific">Burkholderia aenigmatica</name>
    <dbReference type="NCBI Taxonomy" id="2015348"/>
    <lineage>
        <taxon>Bacteria</taxon>
        <taxon>Pseudomonadati</taxon>
        <taxon>Pseudomonadota</taxon>
        <taxon>Betaproteobacteria</taxon>
        <taxon>Burkholderiales</taxon>
        <taxon>Burkholderiaceae</taxon>
        <taxon>Burkholderia</taxon>
        <taxon>Burkholderia cepacia complex</taxon>
    </lineage>
</organism>
<comment type="caution">
    <text evidence="4">The sequence shown here is derived from an EMBL/GenBank/DDBJ whole genome shotgun (WGS) entry which is preliminary data.</text>
</comment>
<name>A0A228IBR2_9BURK</name>
<sequence length="455" mass="45591">MKSSKRKICQVLALVVSGMGASVAMAAGPLIQGGGSSLVAPTIGASANPNVTPPVTASGELGLFGSSNASFTYFSVGSGAGQNAFLNNQPTYLGAGVTGTVNFANSDAALTTAQVTSYNASTIGANSGPLIQIPYIVTAITVPVVNAPAVTSSVTPQTTPGQAHSIALNDDDLCGIFSGKLTNWNQVTNPEGGLYSTNAPIKVIYRSDSSGTTELLTRHLAAVCTAGNTATGVKFVDSLTFANTTAFPAGVPGNFIGASGSGPIVNGVVTGVRGSLASLSSAGVAAVAYLSPDYTNTFLASQSSVVTSSGALQLPVASLYNSTNGVYYAPTYANATTALGTIAAPSNPADPNAWVPVSGPNYAALANPKAGYPVSGTSQIILSQCYANPTVASNVQSFLNNHYTNASYASVVHGNGFDTVPSSFRTAISANFLSNSSGNGLDIGDAGNCSLYTGR</sequence>
<evidence type="ECO:0000259" key="3">
    <source>
        <dbReference type="Pfam" id="PF12849"/>
    </source>
</evidence>
<reference evidence="4 5" key="2">
    <citation type="submission" date="2017-08" db="EMBL/GenBank/DDBJ databases">
        <title>WGS of novel Burkholderia cepaca complex species.</title>
        <authorList>
            <person name="Lipuma J."/>
            <person name="Spilker T."/>
        </authorList>
    </citation>
    <scope>NUCLEOTIDE SEQUENCE [LARGE SCALE GENOMIC DNA]</scope>
    <source>
        <strain evidence="4 5">AU17325</strain>
    </source>
</reference>
<feature type="domain" description="PBP" evidence="3">
    <location>
        <begin position="67"/>
        <end position="336"/>
    </location>
</feature>
<comment type="similarity">
    <text evidence="1">Belongs to the PstS family.</text>
</comment>